<dbReference type="RefSeq" id="XP_068346007.1">
    <property type="nucleotide sequence ID" value="XM_068496515.1"/>
</dbReference>
<organism evidence="1 2">
    <name type="scientific">Tritrichomonas foetus</name>
    <dbReference type="NCBI Taxonomy" id="1144522"/>
    <lineage>
        <taxon>Eukaryota</taxon>
        <taxon>Metamonada</taxon>
        <taxon>Parabasalia</taxon>
        <taxon>Tritrichomonadida</taxon>
        <taxon>Tritrichomonadidae</taxon>
        <taxon>Tritrichomonas</taxon>
    </lineage>
</organism>
<evidence type="ECO:0000313" key="2">
    <source>
        <dbReference type="Proteomes" id="UP000179807"/>
    </source>
</evidence>
<accession>A0A1J4IZN5</accession>
<reference evidence="1" key="1">
    <citation type="submission" date="2016-10" db="EMBL/GenBank/DDBJ databases">
        <authorList>
            <person name="Benchimol M."/>
            <person name="Almeida L.G."/>
            <person name="Vasconcelos A.T."/>
            <person name="Perreira-Neves A."/>
            <person name="Rosa I.A."/>
            <person name="Tasca T."/>
            <person name="Bogo M.R."/>
            <person name="de Souza W."/>
        </authorList>
    </citation>
    <scope>NUCLEOTIDE SEQUENCE [LARGE SCALE GENOMIC DNA]</scope>
    <source>
        <strain evidence="1">K</strain>
    </source>
</reference>
<dbReference type="VEuPathDB" id="TrichDB:TRFO_12242"/>
<name>A0A1J4IZN5_9EUKA</name>
<gene>
    <name evidence="1" type="ORF">TRFO_12242</name>
</gene>
<dbReference type="InterPro" id="IPR011989">
    <property type="entry name" value="ARM-like"/>
</dbReference>
<dbReference type="Gene3D" id="1.25.10.10">
    <property type="entry name" value="Leucine-rich Repeat Variant"/>
    <property type="match status" value="1"/>
</dbReference>
<dbReference type="EMBL" id="MLAK01001459">
    <property type="protein sequence ID" value="OHS92870.1"/>
    <property type="molecule type" value="Genomic_DNA"/>
</dbReference>
<protein>
    <submittedName>
        <fullName evidence="1">Uncharacterized protein</fullName>
    </submittedName>
</protein>
<proteinExistence type="predicted"/>
<dbReference type="InterPro" id="IPR016024">
    <property type="entry name" value="ARM-type_fold"/>
</dbReference>
<dbReference type="GeneID" id="94831219"/>
<dbReference type="Proteomes" id="UP000179807">
    <property type="component" value="Unassembled WGS sequence"/>
</dbReference>
<dbReference type="AlphaFoldDB" id="A0A1J4IZN5"/>
<evidence type="ECO:0000313" key="1">
    <source>
        <dbReference type="EMBL" id="OHS92870.1"/>
    </source>
</evidence>
<sequence>MIKYCIKIFSYNMPFHDFDATSKNMEQESPYFPLTATLIEERSEIVRDLINELQYFGQLTNQSLEYEIDLLKSQNDYLSVCNHIMTITEQVNDDIEHYKERAKEYAIACEQQYTELLDSHSMLERNLKNAKIMSRSITSRASIIRNERISPILTLLWSLTSKSANSQLISEYDEFFPVLFQFIEKAENRDSNLAALGILVNISASNQGRSTLISAIHKTAIPVMKLIVDINNSNLLCEARAIQLALYIVHNLIFDEDMCIELIRDGCVHFCVEVLENSELDINDKQIAIEVLDSLISVKYIKTLNFYSSDDLHRLTRILTDESTEKLAMKVRTVLQNGSNEEEKEKGSQRPRWFGVRRIYT</sequence>
<keyword evidence="2" id="KW-1185">Reference proteome</keyword>
<comment type="caution">
    <text evidence="1">The sequence shown here is derived from an EMBL/GenBank/DDBJ whole genome shotgun (WGS) entry which is preliminary data.</text>
</comment>
<dbReference type="SUPFAM" id="SSF48371">
    <property type="entry name" value="ARM repeat"/>
    <property type="match status" value="1"/>
</dbReference>